<dbReference type="RefSeq" id="WP_253645911.1">
    <property type="nucleotide sequence ID" value="NZ_BAAAMO010000002.1"/>
</dbReference>
<dbReference type="PANTHER" id="PTHR40074">
    <property type="entry name" value="O-ACETYLTRANSFERASE WECH"/>
    <property type="match status" value="1"/>
</dbReference>
<feature type="transmembrane region" description="Helical" evidence="8">
    <location>
        <begin position="353"/>
        <end position="372"/>
    </location>
</feature>
<feature type="transmembrane region" description="Helical" evidence="8">
    <location>
        <begin position="51"/>
        <end position="67"/>
    </location>
</feature>
<dbReference type="InterPro" id="IPR002656">
    <property type="entry name" value="Acyl_transf_3_dom"/>
</dbReference>
<dbReference type="Pfam" id="PF01757">
    <property type="entry name" value="Acyl_transf_3"/>
    <property type="match status" value="1"/>
</dbReference>
<evidence type="ECO:0000256" key="3">
    <source>
        <dbReference type="ARBA" id="ARBA00022475"/>
    </source>
</evidence>
<sequence>MVPPGPRSRTEPAPTPAPAAAVDPVEPDETPTEPPAATRPAKDRHLHQIDLVRIVTFAAVILDHVMLGPAAPQGSSTVGGVGVILRYTRYSFFALTGFVLTYQYRHRELEVVPFWRRRFKLIGLPFVVWSLFYWLYGHYTTGGVANIVDTVRSAHAAALAAKSLAYDLITGTAWYHLYFLSVSMQIYLVFPAALWVLRRTWGKHRYLLAASFAFHAVLLYLMVRPQHGIFTHGVVGLVWRHLEVTIFPYQFFILSGAIAAMHFEAFQAFARRRRMQVFAVGAAVVAGTLGYFLYLVHHGEPMFRATNVFMLHNTFAYVAIIAMLYCVGTLWQERRTPGSVPARFLTTAADRSFGIYLAHALALDVVQSTLVRDLHTNSAVLIIVDYLATVAVTIVIVEALRRSPLSLVTTGRSMIDPGRQDLIRSALVGLAAAIVGVTLRYTASPLTGTALLGAGALMLLSAAWVTWRRHATRPPAPVG</sequence>
<gene>
    <name evidence="10" type="ORF">ACFQ04_10670</name>
</gene>
<evidence type="ECO:0000256" key="1">
    <source>
        <dbReference type="ARBA" id="ARBA00004651"/>
    </source>
</evidence>
<keyword evidence="10" id="KW-0012">Acyltransferase</keyword>
<evidence type="ECO:0000256" key="5">
    <source>
        <dbReference type="ARBA" id="ARBA00022989"/>
    </source>
</evidence>
<feature type="transmembrane region" description="Helical" evidence="8">
    <location>
        <begin position="173"/>
        <end position="197"/>
    </location>
</feature>
<feature type="transmembrane region" description="Helical" evidence="8">
    <location>
        <begin position="449"/>
        <end position="467"/>
    </location>
</feature>
<reference evidence="11" key="1">
    <citation type="journal article" date="2019" name="Int. J. Syst. Evol. Microbiol.">
        <title>The Global Catalogue of Microorganisms (GCM) 10K type strain sequencing project: providing services to taxonomists for standard genome sequencing and annotation.</title>
        <authorList>
            <consortium name="The Broad Institute Genomics Platform"/>
            <consortium name="The Broad Institute Genome Sequencing Center for Infectious Disease"/>
            <person name="Wu L."/>
            <person name="Ma J."/>
        </authorList>
    </citation>
    <scope>NUCLEOTIDE SEQUENCE [LARGE SCALE GENOMIC DNA]</scope>
    <source>
        <strain evidence="11">CCUG 50873</strain>
    </source>
</reference>
<feature type="transmembrane region" description="Helical" evidence="8">
    <location>
        <begin position="206"/>
        <end position="223"/>
    </location>
</feature>
<feature type="transmembrane region" description="Helical" evidence="8">
    <location>
        <begin position="87"/>
        <end position="105"/>
    </location>
</feature>
<feature type="domain" description="Acyltransferase 3" evidence="9">
    <location>
        <begin position="47"/>
        <end position="396"/>
    </location>
</feature>
<protein>
    <submittedName>
        <fullName evidence="10">Acyltransferase</fullName>
    </submittedName>
</protein>
<evidence type="ECO:0000256" key="4">
    <source>
        <dbReference type="ARBA" id="ARBA00022692"/>
    </source>
</evidence>
<comment type="caution">
    <text evidence="10">The sequence shown here is derived from an EMBL/GenBank/DDBJ whole genome shotgun (WGS) entry which is preliminary data.</text>
</comment>
<keyword evidence="3" id="KW-1003">Cell membrane</keyword>
<keyword evidence="10" id="KW-0808">Transferase</keyword>
<feature type="transmembrane region" description="Helical" evidence="8">
    <location>
        <begin position="422"/>
        <end position="443"/>
    </location>
</feature>
<evidence type="ECO:0000256" key="7">
    <source>
        <dbReference type="SAM" id="MobiDB-lite"/>
    </source>
</evidence>
<feature type="transmembrane region" description="Helical" evidence="8">
    <location>
        <begin position="378"/>
        <end position="401"/>
    </location>
</feature>
<proteinExistence type="inferred from homology"/>
<dbReference type="Proteomes" id="UP001597068">
    <property type="component" value="Unassembled WGS sequence"/>
</dbReference>
<evidence type="ECO:0000256" key="8">
    <source>
        <dbReference type="SAM" id="Phobius"/>
    </source>
</evidence>
<keyword evidence="6 8" id="KW-0472">Membrane</keyword>
<evidence type="ECO:0000313" key="11">
    <source>
        <dbReference type="Proteomes" id="UP001597068"/>
    </source>
</evidence>
<keyword evidence="5 8" id="KW-1133">Transmembrane helix</keyword>
<feature type="transmembrane region" description="Helical" evidence="8">
    <location>
        <begin position="246"/>
        <end position="263"/>
    </location>
</feature>
<dbReference type="EMBL" id="JBHTIL010000001">
    <property type="protein sequence ID" value="MFD0926198.1"/>
    <property type="molecule type" value="Genomic_DNA"/>
</dbReference>
<comment type="subcellular location">
    <subcellularLocation>
        <location evidence="1">Cell membrane</location>
        <topology evidence="1">Multi-pass membrane protein</topology>
    </subcellularLocation>
</comment>
<keyword evidence="11" id="KW-1185">Reference proteome</keyword>
<dbReference type="PANTHER" id="PTHR40074:SF2">
    <property type="entry name" value="O-ACETYLTRANSFERASE WECH"/>
    <property type="match status" value="1"/>
</dbReference>
<evidence type="ECO:0000313" key="10">
    <source>
        <dbReference type="EMBL" id="MFD0926198.1"/>
    </source>
</evidence>
<comment type="similarity">
    <text evidence="2">Belongs to the acyltransferase 3 family.</text>
</comment>
<name>A0ABW3G7W4_9NOCA</name>
<evidence type="ECO:0000256" key="2">
    <source>
        <dbReference type="ARBA" id="ARBA00007400"/>
    </source>
</evidence>
<accession>A0ABW3G7W4</accession>
<evidence type="ECO:0000259" key="9">
    <source>
        <dbReference type="Pfam" id="PF01757"/>
    </source>
</evidence>
<feature type="transmembrane region" description="Helical" evidence="8">
    <location>
        <begin position="275"/>
        <end position="294"/>
    </location>
</feature>
<dbReference type="GO" id="GO:0016746">
    <property type="term" value="F:acyltransferase activity"/>
    <property type="evidence" value="ECO:0007669"/>
    <property type="project" value="UniProtKB-KW"/>
</dbReference>
<feature type="transmembrane region" description="Helical" evidence="8">
    <location>
        <begin position="314"/>
        <end position="332"/>
    </location>
</feature>
<feature type="transmembrane region" description="Helical" evidence="8">
    <location>
        <begin position="117"/>
        <end position="136"/>
    </location>
</feature>
<evidence type="ECO:0000256" key="6">
    <source>
        <dbReference type="ARBA" id="ARBA00023136"/>
    </source>
</evidence>
<organism evidence="10 11">
    <name type="scientific">Williamsia deligens</name>
    <dbReference type="NCBI Taxonomy" id="321325"/>
    <lineage>
        <taxon>Bacteria</taxon>
        <taxon>Bacillati</taxon>
        <taxon>Actinomycetota</taxon>
        <taxon>Actinomycetes</taxon>
        <taxon>Mycobacteriales</taxon>
        <taxon>Nocardiaceae</taxon>
        <taxon>Williamsia</taxon>
    </lineage>
</organism>
<feature type="region of interest" description="Disordered" evidence="7">
    <location>
        <begin position="1"/>
        <end position="43"/>
    </location>
</feature>
<keyword evidence="4 8" id="KW-0812">Transmembrane</keyword>